<dbReference type="InterPro" id="IPR036291">
    <property type="entry name" value="NAD(P)-bd_dom_sf"/>
</dbReference>
<dbReference type="AlphaFoldDB" id="A0A9P0G8G4"/>
<accession>A0A9P0G8G4</accession>
<dbReference type="OrthoDB" id="191139at2759"/>
<keyword evidence="5" id="KW-1185">Reference proteome</keyword>
<keyword evidence="3" id="KW-0812">Transmembrane</keyword>
<dbReference type="Proteomes" id="UP001153636">
    <property type="component" value="Chromosome 15"/>
</dbReference>
<dbReference type="Gene3D" id="3.40.50.720">
    <property type="entry name" value="NAD(P)-binding Rossmann-like Domain"/>
    <property type="match status" value="1"/>
</dbReference>
<gene>
    <name evidence="4" type="ORF">PSYICH_LOCUS4984</name>
</gene>
<evidence type="ECO:0000313" key="4">
    <source>
        <dbReference type="EMBL" id="CAH1103788.1"/>
    </source>
</evidence>
<dbReference type="PANTHER" id="PTHR43157">
    <property type="entry name" value="PHOSPHATIDYLINOSITOL-GLYCAN BIOSYNTHESIS CLASS F PROTEIN-RELATED"/>
    <property type="match status" value="1"/>
</dbReference>
<name>A0A9P0G8G4_9CUCU</name>
<dbReference type="PRINTS" id="PR00080">
    <property type="entry name" value="SDRFAMILY"/>
</dbReference>
<dbReference type="Pfam" id="PF00106">
    <property type="entry name" value="adh_short"/>
    <property type="match status" value="1"/>
</dbReference>
<organism evidence="4 5">
    <name type="scientific">Psylliodes chrysocephalus</name>
    <dbReference type="NCBI Taxonomy" id="3402493"/>
    <lineage>
        <taxon>Eukaryota</taxon>
        <taxon>Metazoa</taxon>
        <taxon>Ecdysozoa</taxon>
        <taxon>Arthropoda</taxon>
        <taxon>Hexapoda</taxon>
        <taxon>Insecta</taxon>
        <taxon>Pterygota</taxon>
        <taxon>Neoptera</taxon>
        <taxon>Endopterygota</taxon>
        <taxon>Coleoptera</taxon>
        <taxon>Polyphaga</taxon>
        <taxon>Cucujiformia</taxon>
        <taxon>Chrysomeloidea</taxon>
        <taxon>Chrysomelidae</taxon>
        <taxon>Galerucinae</taxon>
        <taxon>Alticini</taxon>
        <taxon>Psylliodes</taxon>
    </lineage>
</organism>
<dbReference type="PANTHER" id="PTHR43157:SF31">
    <property type="entry name" value="PHOSPHATIDYLINOSITOL-GLYCAN BIOSYNTHESIS CLASS F PROTEIN"/>
    <property type="match status" value="1"/>
</dbReference>
<comment type="similarity">
    <text evidence="2">Belongs to the short-chain dehydrogenases/reductases (SDR) family.</text>
</comment>
<keyword evidence="3" id="KW-0472">Membrane</keyword>
<evidence type="ECO:0000256" key="1">
    <source>
        <dbReference type="ARBA" id="ARBA00023002"/>
    </source>
</evidence>
<dbReference type="InterPro" id="IPR002347">
    <property type="entry name" value="SDR_fam"/>
</dbReference>
<dbReference type="EMBL" id="OV651827">
    <property type="protein sequence ID" value="CAH1103788.1"/>
    <property type="molecule type" value="Genomic_DNA"/>
</dbReference>
<evidence type="ECO:0000256" key="2">
    <source>
        <dbReference type="RuleBase" id="RU000363"/>
    </source>
</evidence>
<dbReference type="GO" id="GO:0016491">
    <property type="term" value="F:oxidoreductase activity"/>
    <property type="evidence" value="ECO:0007669"/>
    <property type="project" value="UniProtKB-KW"/>
</dbReference>
<keyword evidence="3" id="KW-1133">Transmembrane helix</keyword>
<dbReference type="CDD" id="cd05327">
    <property type="entry name" value="retinol-DH_like_SDR_c_like"/>
    <property type="match status" value="1"/>
</dbReference>
<sequence>MSIIYIIGFVGVCIFGIIQIYLKYITKWCKSKVCLVGKTVIVTGANAGIGYETSLELAKRGARVILACRDQQRGSAAVESIKRLTENENVTLKLLDLASFKSINNFVDDIIKNKTKIDVLVNNAGAWGLGDKLSEDGLQMEWQINHYGPVLLTLRLLDSIKKSSPSRIISVSSMAARFSKLTMNTLSRLNNYDNDNLVYCDTKLCNILFTQKLAKLLQDENVSVFSVHPGPVDTPIITGRWSPKLKFIGRILTRLFFLTPEEGAQTQIHTVCEQGIEHLSGSHFEYCHAIKPYKAAINFDLAETVWKETLKFIKYDEIK</sequence>
<dbReference type="PRINTS" id="PR00081">
    <property type="entry name" value="GDHRDH"/>
</dbReference>
<reference evidence="4" key="1">
    <citation type="submission" date="2022-01" db="EMBL/GenBank/DDBJ databases">
        <authorList>
            <person name="King R."/>
        </authorList>
    </citation>
    <scope>NUCLEOTIDE SEQUENCE</scope>
</reference>
<evidence type="ECO:0000313" key="5">
    <source>
        <dbReference type="Proteomes" id="UP001153636"/>
    </source>
</evidence>
<evidence type="ECO:0000256" key="3">
    <source>
        <dbReference type="SAM" id="Phobius"/>
    </source>
</evidence>
<dbReference type="SUPFAM" id="SSF51735">
    <property type="entry name" value="NAD(P)-binding Rossmann-fold domains"/>
    <property type="match status" value="1"/>
</dbReference>
<proteinExistence type="inferred from homology"/>
<feature type="transmembrane region" description="Helical" evidence="3">
    <location>
        <begin position="6"/>
        <end position="22"/>
    </location>
</feature>
<keyword evidence="1" id="KW-0560">Oxidoreductase</keyword>
<protein>
    <submittedName>
        <fullName evidence="4">Uncharacterized protein</fullName>
    </submittedName>
</protein>